<dbReference type="SMART" id="SM00448">
    <property type="entry name" value="REC"/>
    <property type="match status" value="1"/>
</dbReference>
<dbReference type="EMBL" id="JAXLPB010000003">
    <property type="protein sequence ID" value="MDY8109419.1"/>
    <property type="molecule type" value="Genomic_DNA"/>
</dbReference>
<evidence type="ECO:0000313" key="3">
    <source>
        <dbReference type="EMBL" id="MDY8109419.1"/>
    </source>
</evidence>
<feature type="domain" description="Response regulatory" evidence="2">
    <location>
        <begin position="3"/>
        <end position="120"/>
    </location>
</feature>
<evidence type="ECO:0000256" key="1">
    <source>
        <dbReference type="PROSITE-ProRule" id="PRU00169"/>
    </source>
</evidence>
<evidence type="ECO:0000313" key="4">
    <source>
        <dbReference type="Proteomes" id="UP001294412"/>
    </source>
</evidence>
<comment type="caution">
    <text evidence="3">The sequence shown here is derived from an EMBL/GenBank/DDBJ whole genome shotgun (WGS) entry which is preliminary data.</text>
</comment>
<dbReference type="InterPro" id="IPR001789">
    <property type="entry name" value="Sig_transdc_resp-reg_receiver"/>
</dbReference>
<comment type="caution">
    <text evidence="1">Lacks conserved residue(s) required for the propagation of feature annotation.</text>
</comment>
<dbReference type="InterPro" id="IPR011006">
    <property type="entry name" value="CheY-like_superfamily"/>
</dbReference>
<dbReference type="PROSITE" id="PS50110">
    <property type="entry name" value="RESPONSE_REGULATORY"/>
    <property type="match status" value="1"/>
</dbReference>
<reference evidence="3 4" key="1">
    <citation type="submission" date="2023-12" db="EMBL/GenBank/DDBJ databases">
        <title>Description of Novel Strain Fulvimarina sp. 2208YS6-2-32 isolated from Uroteuthis (Photololigo) edulis.</title>
        <authorList>
            <person name="Park J.-S."/>
        </authorList>
    </citation>
    <scope>NUCLEOTIDE SEQUENCE [LARGE SCALE GENOMIC DNA]</scope>
    <source>
        <strain evidence="3 4">2208YS6-2-32</strain>
    </source>
</reference>
<accession>A0ABU5I3M2</accession>
<protein>
    <submittedName>
        <fullName evidence="3">Response regulator</fullName>
    </submittedName>
</protein>
<keyword evidence="4" id="KW-1185">Reference proteome</keyword>
<sequence length="127" mass="13653">MPTCLMFDDMPVILKIGERLLTQAGYEVTTVGTIDEVARHIETNGCADLMILSGTGSATGIGELIRSVRDRLGGKRPVILVSVIDRAIGPLMRYRRAGANGILLKPFDADGFRDTIAVHTRSAELAA</sequence>
<evidence type="ECO:0000259" key="2">
    <source>
        <dbReference type="PROSITE" id="PS50110"/>
    </source>
</evidence>
<proteinExistence type="predicted"/>
<dbReference type="Proteomes" id="UP001294412">
    <property type="component" value="Unassembled WGS sequence"/>
</dbReference>
<name>A0ABU5I3M2_9HYPH</name>
<dbReference type="SUPFAM" id="SSF52172">
    <property type="entry name" value="CheY-like"/>
    <property type="match status" value="1"/>
</dbReference>
<dbReference type="Gene3D" id="3.40.50.2300">
    <property type="match status" value="1"/>
</dbReference>
<gene>
    <name evidence="3" type="ORF">U0C82_09730</name>
</gene>
<organism evidence="3 4">
    <name type="scientific">Fulvimarina uroteuthidis</name>
    <dbReference type="NCBI Taxonomy" id="3098149"/>
    <lineage>
        <taxon>Bacteria</taxon>
        <taxon>Pseudomonadati</taxon>
        <taxon>Pseudomonadota</taxon>
        <taxon>Alphaproteobacteria</taxon>
        <taxon>Hyphomicrobiales</taxon>
        <taxon>Aurantimonadaceae</taxon>
        <taxon>Fulvimarina</taxon>
    </lineage>
</organism>
<dbReference type="Pfam" id="PF00072">
    <property type="entry name" value="Response_reg"/>
    <property type="match status" value="1"/>
</dbReference>